<dbReference type="GO" id="GO:0016810">
    <property type="term" value="F:hydrolase activity, acting on carbon-nitrogen (but not peptide) bonds"/>
    <property type="evidence" value="ECO:0007669"/>
    <property type="project" value="InterPro"/>
</dbReference>
<gene>
    <name evidence="3" type="ORF">S01H1_60649</name>
</gene>
<dbReference type="EMBL" id="BARS01039730">
    <property type="protein sequence ID" value="GAG22279.1"/>
    <property type="molecule type" value="Genomic_DNA"/>
</dbReference>
<reference evidence="3" key="1">
    <citation type="journal article" date="2014" name="Front. Microbiol.">
        <title>High frequency of phylogenetically diverse reductive dehalogenase-homologous genes in deep subseafloor sedimentary metagenomes.</title>
        <authorList>
            <person name="Kawai M."/>
            <person name="Futagami T."/>
            <person name="Toyoda A."/>
            <person name="Takaki Y."/>
            <person name="Nishi S."/>
            <person name="Hori S."/>
            <person name="Arai W."/>
            <person name="Tsubouchi T."/>
            <person name="Morono Y."/>
            <person name="Uchiyama I."/>
            <person name="Ito T."/>
            <person name="Fujiyama A."/>
            <person name="Inagaki F."/>
            <person name="Takami H."/>
        </authorList>
    </citation>
    <scope>NUCLEOTIDE SEQUENCE</scope>
    <source>
        <strain evidence="3">Expedition CK06-06</strain>
    </source>
</reference>
<evidence type="ECO:0000256" key="1">
    <source>
        <dbReference type="ARBA" id="ARBA00022801"/>
    </source>
</evidence>
<dbReference type="Gene3D" id="2.30.40.10">
    <property type="entry name" value="Urease, subunit C, domain 1"/>
    <property type="match status" value="1"/>
</dbReference>
<dbReference type="SUPFAM" id="SSF51556">
    <property type="entry name" value="Metallo-dependent hydrolases"/>
    <property type="match status" value="1"/>
</dbReference>
<evidence type="ECO:0000259" key="2">
    <source>
        <dbReference type="Pfam" id="PF01979"/>
    </source>
</evidence>
<feature type="non-terminal residue" evidence="3">
    <location>
        <position position="1"/>
    </location>
</feature>
<proteinExistence type="predicted"/>
<evidence type="ECO:0000313" key="3">
    <source>
        <dbReference type="EMBL" id="GAG22279.1"/>
    </source>
</evidence>
<protein>
    <recommendedName>
        <fullName evidence="2">Amidohydrolase-related domain-containing protein</fullName>
    </recommendedName>
</protein>
<name>X0VV37_9ZZZZ</name>
<dbReference type="SUPFAM" id="SSF51338">
    <property type="entry name" value="Composite domain of metallo-dependent hydrolases"/>
    <property type="match status" value="1"/>
</dbReference>
<comment type="caution">
    <text evidence="3">The sequence shown here is derived from an EMBL/GenBank/DDBJ whole genome shotgun (WGS) entry which is preliminary data.</text>
</comment>
<dbReference type="PANTHER" id="PTHR43794">
    <property type="entry name" value="AMINOHYDROLASE SSNA-RELATED"/>
    <property type="match status" value="1"/>
</dbReference>
<dbReference type="InterPro" id="IPR011059">
    <property type="entry name" value="Metal-dep_hydrolase_composite"/>
</dbReference>
<sequence length="179" mass="20013">CTWITQREVEILGKHQATIGWCPVSSQKLAYGGVTPVPELRDAGAQVALGTDGTASNNTLDLWREMREAANVISASRWDPALYPAEQVLEDTCWSFRRNFLPESLIKVGNQADLVILNFQVPHLQPMHNIISNIVYAANGSDIHSLIVNGTLLMHNREVITLNETKILHKIEENVEELF</sequence>
<dbReference type="InterPro" id="IPR006680">
    <property type="entry name" value="Amidohydro-rel"/>
</dbReference>
<feature type="domain" description="Amidohydrolase-related" evidence="2">
    <location>
        <begin position="1"/>
        <end position="152"/>
    </location>
</feature>
<dbReference type="InterPro" id="IPR032466">
    <property type="entry name" value="Metal_Hydrolase"/>
</dbReference>
<dbReference type="Gene3D" id="3.20.20.140">
    <property type="entry name" value="Metal-dependent hydrolases"/>
    <property type="match status" value="1"/>
</dbReference>
<dbReference type="AlphaFoldDB" id="X0VV37"/>
<organism evidence="3">
    <name type="scientific">marine sediment metagenome</name>
    <dbReference type="NCBI Taxonomy" id="412755"/>
    <lineage>
        <taxon>unclassified sequences</taxon>
        <taxon>metagenomes</taxon>
        <taxon>ecological metagenomes</taxon>
    </lineage>
</organism>
<accession>X0VV37</accession>
<dbReference type="PANTHER" id="PTHR43794:SF11">
    <property type="entry name" value="AMIDOHYDROLASE-RELATED DOMAIN-CONTAINING PROTEIN"/>
    <property type="match status" value="1"/>
</dbReference>
<dbReference type="InterPro" id="IPR050287">
    <property type="entry name" value="MTA/SAH_deaminase"/>
</dbReference>
<dbReference type="Pfam" id="PF01979">
    <property type="entry name" value="Amidohydro_1"/>
    <property type="match status" value="1"/>
</dbReference>
<keyword evidence="1" id="KW-0378">Hydrolase</keyword>